<dbReference type="KEGG" id="nzs:SLY_0865"/>
<sequence>MQKLMTKKEIKKSLKNATENHKNINFIISK</sequence>
<accession>R4RN44</accession>
<dbReference type="AlphaFoldDB" id="R4RN44"/>
<dbReference type="Proteomes" id="UP000013941">
    <property type="component" value="Chromosome"/>
</dbReference>
<reference evidence="1 2" key="1">
    <citation type="journal article" date="2013" name="BMC Genomics">
        <title>Comparison of the complete genome sequence of two closely related isolates of 'Candidatus Phytoplasma australiense' reveals genome plasticity.</title>
        <authorList>
            <person name="Andersen M.T."/>
            <person name="Liefting L.W."/>
            <person name="Havukkala I."/>
            <person name="Beever R.E."/>
        </authorList>
    </citation>
    <scope>NUCLEOTIDE SEQUENCE [LARGE SCALE GENOMIC DNA]</scope>
    <source>
        <strain evidence="1 2">NZSb11</strain>
    </source>
</reference>
<protein>
    <submittedName>
        <fullName evidence="1">Uncharacterized protein</fullName>
    </submittedName>
</protein>
<evidence type="ECO:0000313" key="1">
    <source>
        <dbReference type="EMBL" id="AGL90780.1"/>
    </source>
</evidence>
<organism evidence="1 2">
    <name type="scientific">Strawberry lethal yellows phytoplasma (CPA) str. NZSb11</name>
    <dbReference type="NCBI Taxonomy" id="980422"/>
    <lineage>
        <taxon>Bacteria</taxon>
        <taxon>Bacillati</taxon>
        <taxon>Mycoplasmatota</taxon>
        <taxon>Mollicutes</taxon>
        <taxon>Acholeplasmatales</taxon>
        <taxon>Acholeplasmataceae</taxon>
        <taxon>Candidatus Phytoplasma</taxon>
        <taxon>16SrXII (Stolbur group)</taxon>
    </lineage>
</organism>
<keyword evidence="2" id="KW-1185">Reference proteome</keyword>
<evidence type="ECO:0000313" key="2">
    <source>
        <dbReference type="Proteomes" id="UP000013941"/>
    </source>
</evidence>
<dbReference type="HOGENOM" id="CLU_3405750_0_0_14"/>
<gene>
    <name evidence="1" type="ORF">SLY_0865</name>
</gene>
<proteinExistence type="predicted"/>
<name>R4RN44_PHYAS</name>
<dbReference type="EMBL" id="CP002548">
    <property type="protein sequence ID" value="AGL90780.1"/>
    <property type="molecule type" value="Genomic_DNA"/>
</dbReference>